<dbReference type="InterPro" id="IPR000683">
    <property type="entry name" value="Gfo/Idh/MocA-like_OxRdtase_N"/>
</dbReference>
<keyword evidence="5" id="KW-1185">Reference proteome</keyword>
<dbReference type="InterPro" id="IPR050463">
    <property type="entry name" value="Gfo/Idh/MocA_oxidrdct_glycsds"/>
</dbReference>
<dbReference type="Gene3D" id="3.30.360.10">
    <property type="entry name" value="Dihydrodipicolinate Reductase, domain 2"/>
    <property type="match status" value="1"/>
</dbReference>
<dbReference type="PATRIC" id="fig|908627.4.peg.4677"/>
<evidence type="ECO:0000259" key="3">
    <source>
        <dbReference type="Pfam" id="PF22725"/>
    </source>
</evidence>
<protein>
    <submittedName>
        <fullName evidence="4">Oxidoreductase</fullName>
    </submittedName>
</protein>
<dbReference type="RefSeq" id="WP_047848619.1">
    <property type="nucleotide sequence ID" value="NZ_AEJF01000130.1"/>
</dbReference>
<evidence type="ECO:0000313" key="4">
    <source>
        <dbReference type="EMBL" id="KLU24289.1"/>
    </source>
</evidence>
<dbReference type="PANTHER" id="PTHR43818:SF11">
    <property type="entry name" value="BCDNA.GH03377"/>
    <property type="match status" value="1"/>
</dbReference>
<dbReference type="Pfam" id="PF22725">
    <property type="entry name" value="GFO_IDH_MocA_C3"/>
    <property type="match status" value="1"/>
</dbReference>
<accession>A0A0J1CUL1</accession>
<name>A0A0J1CUL1_9BURK</name>
<organism evidence="4 5">
    <name type="scientific">Caballeronia mineralivorans PML1(12)</name>
    <dbReference type="NCBI Taxonomy" id="908627"/>
    <lineage>
        <taxon>Bacteria</taxon>
        <taxon>Pseudomonadati</taxon>
        <taxon>Pseudomonadota</taxon>
        <taxon>Betaproteobacteria</taxon>
        <taxon>Burkholderiales</taxon>
        <taxon>Burkholderiaceae</taxon>
        <taxon>Caballeronia</taxon>
    </lineage>
</organism>
<evidence type="ECO:0000256" key="1">
    <source>
        <dbReference type="ARBA" id="ARBA00023002"/>
    </source>
</evidence>
<dbReference type="Pfam" id="PF01408">
    <property type="entry name" value="GFO_IDH_MocA"/>
    <property type="match status" value="1"/>
</dbReference>
<evidence type="ECO:0000259" key="2">
    <source>
        <dbReference type="Pfam" id="PF01408"/>
    </source>
</evidence>
<feature type="domain" description="Gfo/Idh/MocA-like oxidoreductase N-terminal" evidence="2">
    <location>
        <begin position="9"/>
        <end position="121"/>
    </location>
</feature>
<dbReference type="SUPFAM" id="SSF55347">
    <property type="entry name" value="Glyceraldehyde-3-phosphate dehydrogenase-like, C-terminal domain"/>
    <property type="match status" value="1"/>
</dbReference>
<gene>
    <name evidence="4" type="ORF">EOS_20870</name>
</gene>
<dbReference type="PANTHER" id="PTHR43818">
    <property type="entry name" value="BCDNA.GH03377"/>
    <property type="match status" value="1"/>
</dbReference>
<evidence type="ECO:0000313" key="5">
    <source>
        <dbReference type="Proteomes" id="UP000035963"/>
    </source>
</evidence>
<comment type="caution">
    <text evidence="4">The sequence shown here is derived from an EMBL/GenBank/DDBJ whole genome shotgun (WGS) entry which is preliminary data.</text>
</comment>
<dbReference type="GO" id="GO:0000166">
    <property type="term" value="F:nucleotide binding"/>
    <property type="evidence" value="ECO:0007669"/>
    <property type="project" value="InterPro"/>
</dbReference>
<dbReference type="InterPro" id="IPR036291">
    <property type="entry name" value="NAD(P)-bd_dom_sf"/>
</dbReference>
<feature type="domain" description="GFO/IDH/MocA-like oxidoreductase" evidence="3">
    <location>
        <begin position="135"/>
        <end position="269"/>
    </location>
</feature>
<dbReference type="AlphaFoldDB" id="A0A0J1CUL1"/>
<dbReference type="GO" id="GO:0016491">
    <property type="term" value="F:oxidoreductase activity"/>
    <property type="evidence" value="ECO:0007669"/>
    <property type="project" value="UniProtKB-KW"/>
</dbReference>
<dbReference type="Gene3D" id="3.40.50.720">
    <property type="entry name" value="NAD(P)-binding Rossmann-like Domain"/>
    <property type="match status" value="1"/>
</dbReference>
<reference evidence="4 5" key="1">
    <citation type="journal article" date="2015" name="Genome Announc.">
        <title>Draft Genome Sequence of Burkholderia sp. Strain PML1(12), an Ectomycorrhizosphere-Inhabiting Bacterium with Effective Mineral-Weathering Ability.</title>
        <authorList>
            <person name="Uroz S."/>
            <person name="Oger P."/>
        </authorList>
    </citation>
    <scope>NUCLEOTIDE SEQUENCE [LARGE SCALE GENOMIC DNA]</scope>
    <source>
        <strain evidence="5">PML1(12)</strain>
    </source>
</reference>
<dbReference type="OrthoDB" id="9801953at2"/>
<dbReference type="SUPFAM" id="SSF51735">
    <property type="entry name" value="NAD(P)-binding Rossmann-fold domains"/>
    <property type="match status" value="1"/>
</dbReference>
<keyword evidence="1" id="KW-0560">Oxidoreductase</keyword>
<dbReference type="InterPro" id="IPR055170">
    <property type="entry name" value="GFO_IDH_MocA-like_dom"/>
</dbReference>
<dbReference type="EMBL" id="AEJF01000130">
    <property type="protein sequence ID" value="KLU24289.1"/>
    <property type="molecule type" value="Genomic_DNA"/>
</dbReference>
<proteinExistence type="predicted"/>
<sequence length="375" mass="40276">MTSAPHHKLRVAVVGCGYISDIYLTNLPKFAGVEVCAVADLDMERARASALRHGVARVLTADAVYVDSGIDLILNLTHPAGHAEVARRALQSGKHVYNEKPLTLDLDKARGLIDTARSAALQICCAPDTVLGAGIQTCRKLIDSGAIGEPIAATAFMTNHGHEGWHPDPAFYYQPGAGPMFDMGPYYLSALVNLIGPINSVSAFARASFPERVIGSKPKRGQRIEVNTPTHVAGQMQFANGAIGTIVTSFDIWGAKLPFIEVHGKEGSLSVPDPNTFGGPVSLKVRDGDWNEVPLSHPYSDNTRGLGIAELAHSLQTGERPRTDGEIGYHVLEVMHGFLAAATQRQTVSIDSTFQRPAPMSEQPLTMANERFTHA</sequence>
<dbReference type="Proteomes" id="UP000035963">
    <property type="component" value="Unassembled WGS sequence"/>
</dbReference>